<evidence type="ECO:0000313" key="1">
    <source>
        <dbReference type="EMBL" id="CAB3369944.1"/>
    </source>
</evidence>
<protein>
    <submittedName>
        <fullName evidence="1">Uncharacterized protein</fullName>
    </submittedName>
</protein>
<dbReference type="EMBL" id="CADEPI010000049">
    <property type="protein sequence ID" value="CAB3369944.1"/>
    <property type="molecule type" value="Genomic_DNA"/>
</dbReference>
<proteinExistence type="predicted"/>
<dbReference type="Proteomes" id="UP000494165">
    <property type="component" value="Unassembled WGS sequence"/>
</dbReference>
<sequence length="106" mass="12193">MATTYAQFEEYYYLMNGTNFNLLWDEAIVTDGGELRWCRKPNTSIPASLQSGLELVGQLPFFLEILHCVCGRRLSHSSNIRSPTEAHQSPKFLRFRVSIFLNFTIS</sequence>
<organism evidence="1 2">
    <name type="scientific">Cloeon dipterum</name>
    <dbReference type="NCBI Taxonomy" id="197152"/>
    <lineage>
        <taxon>Eukaryota</taxon>
        <taxon>Metazoa</taxon>
        <taxon>Ecdysozoa</taxon>
        <taxon>Arthropoda</taxon>
        <taxon>Hexapoda</taxon>
        <taxon>Insecta</taxon>
        <taxon>Pterygota</taxon>
        <taxon>Palaeoptera</taxon>
        <taxon>Ephemeroptera</taxon>
        <taxon>Pisciforma</taxon>
        <taxon>Baetidae</taxon>
        <taxon>Cloeon</taxon>
    </lineage>
</organism>
<accession>A0A8S1CKJ4</accession>
<comment type="caution">
    <text evidence="1">The sequence shown here is derived from an EMBL/GenBank/DDBJ whole genome shotgun (WGS) entry which is preliminary data.</text>
</comment>
<name>A0A8S1CKJ4_9INSE</name>
<evidence type="ECO:0000313" key="2">
    <source>
        <dbReference type="Proteomes" id="UP000494165"/>
    </source>
</evidence>
<reference evidence="1 2" key="1">
    <citation type="submission" date="2020-04" db="EMBL/GenBank/DDBJ databases">
        <authorList>
            <person name="Alioto T."/>
            <person name="Alioto T."/>
            <person name="Gomez Garrido J."/>
        </authorList>
    </citation>
    <scope>NUCLEOTIDE SEQUENCE [LARGE SCALE GENOMIC DNA]</scope>
</reference>
<gene>
    <name evidence="1" type="ORF">CLODIP_2_CD14644</name>
</gene>
<keyword evidence="2" id="KW-1185">Reference proteome</keyword>
<dbReference type="AlphaFoldDB" id="A0A8S1CKJ4"/>